<feature type="transmembrane region" description="Helical" evidence="1">
    <location>
        <begin position="86"/>
        <end position="106"/>
    </location>
</feature>
<sequence length="193" mass="22599">MANWMTQNKRDDILLEHIRTLGVEMAVIFLLYVDAGPEYFVRIDSLASKYRIATEFMLRFIFVSSDGIVIWRTWSLFSYRKSVKVLLSLCLLASSICIFVDAGLYTEKVLQDGFNAVDDPRQNMMVIIPLLITNLVATVLVCYMTWRHRKDIRQSLGNTVKMTSKIQRILAYTGNSRKLLAWEQWLRYWQIEQ</sequence>
<evidence type="ECO:0000313" key="3">
    <source>
        <dbReference type="Proteomes" id="UP000297245"/>
    </source>
</evidence>
<evidence type="ECO:0000313" key="2">
    <source>
        <dbReference type="EMBL" id="THU81072.1"/>
    </source>
</evidence>
<keyword evidence="1" id="KW-0472">Membrane</keyword>
<dbReference type="EMBL" id="ML179843">
    <property type="protein sequence ID" value="THU81072.1"/>
    <property type="molecule type" value="Genomic_DNA"/>
</dbReference>
<keyword evidence="1" id="KW-0812">Transmembrane</keyword>
<keyword evidence="3" id="KW-1185">Reference proteome</keyword>
<proteinExistence type="predicted"/>
<protein>
    <submittedName>
        <fullName evidence="2">Uncharacterized protein</fullName>
    </submittedName>
</protein>
<feature type="transmembrane region" description="Helical" evidence="1">
    <location>
        <begin position="126"/>
        <end position="146"/>
    </location>
</feature>
<accession>A0A4S8KYF6</accession>
<gene>
    <name evidence="2" type="ORF">K435DRAFT_844862</name>
</gene>
<feature type="transmembrane region" description="Helical" evidence="1">
    <location>
        <begin position="56"/>
        <end position="74"/>
    </location>
</feature>
<dbReference type="AlphaFoldDB" id="A0A4S8KYF6"/>
<name>A0A4S8KYF6_DENBC</name>
<dbReference type="Proteomes" id="UP000297245">
    <property type="component" value="Unassembled WGS sequence"/>
</dbReference>
<keyword evidence="1" id="KW-1133">Transmembrane helix</keyword>
<reference evidence="2 3" key="1">
    <citation type="journal article" date="2019" name="Nat. Ecol. Evol.">
        <title>Megaphylogeny resolves global patterns of mushroom evolution.</title>
        <authorList>
            <person name="Varga T."/>
            <person name="Krizsan K."/>
            <person name="Foldi C."/>
            <person name="Dima B."/>
            <person name="Sanchez-Garcia M."/>
            <person name="Sanchez-Ramirez S."/>
            <person name="Szollosi G.J."/>
            <person name="Szarkandi J.G."/>
            <person name="Papp V."/>
            <person name="Albert L."/>
            <person name="Andreopoulos W."/>
            <person name="Angelini C."/>
            <person name="Antonin V."/>
            <person name="Barry K.W."/>
            <person name="Bougher N.L."/>
            <person name="Buchanan P."/>
            <person name="Buyck B."/>
            <person name="Bense V."/>
            <person name="Catcheside P."/>
            <person name="Chovatia M."/>
            <person name="Cooper J."/>
            <person name="Damon W."/>
            <person name="Desjardin D."/>
            <person name="Finy P."/>
            <person name="Geml J."/>
            <person name="Haridas S."/>
            <person name="Hughes K."/>
            <person name="Justo A."/>
            <person name="Karasinski D."/>
            <person name="Kautmanova I."/>
            <person name="Kiss B."/>
            <person name="Kocsube S."/>
            <person name="Kotiranta H."/>
            <person name="LaButti K.M."/>
            <person name="Lechner B.E."/>
            <person name="Liimatainen K."/>
            <person name="Lipzen A."/>
            <person name="Lukacs Z."/>
            <person name="Mihaltcheva S."/>
            <person name="Morgado L.N."/>
            <person name="Niskanen T."/>
            <person name="Noordeloos M.E."/>
            <person name="Ohm R.A."/>
            <person name="Ortiz-Santana B."/>
            <person name="Ovrebo C."/>
            <person name="Racz N."/>
            <person name="Riley R."/>
            <person name="Savchenko A."/>
            <person name="Shiryaev A."/>
            <person name="Soop K."/>
            <person name="Spirin V."/>
            <person name="Szebenyi C."/>
            <person name="Tomsovsky M."/>
            <person name="Tulloss R.E."/>
            <person name="Uehling J."/>
            <person name="Grigoriev I.V."/>
            <person name="Vagvolgyi C."/>
            <person name="Papp T."/>
            <person name="Martin F.M."/>
            <person name="Miettinen O."/>
            <person name="Hibbett D.S."/>
            <person name="Nagy L.G."/>
        </authorList>
    </citation>
    <scope>NUCLEOTIDE SEQUENCE [LARGE SCALE GENOMIC DNA]</scope>
    <source>
        <strain evidence="2 3">CBS 962.96</strain>
    </source>
</reference>
<evidence type="ECO:0000256" key="1">
    <source>
        <dbReference type="SAM" id="Phobius"/>
    </source>
</evidence>
<feature type="transmembrane region" description="Helical" evidence="1">
    <location>
        <begin position="21"/>
        <end position="41"/>
    </location>
</feature>
<organism evidence="2 3">
    <name type="scientific">Dendrothele bispora (strain CBS 962.96)</name>
    <dbReference type="NCBI Taxonomy" id="1314807"/>
    <lineage>
        <taxon>Eukaryota</taxon>
        <taxon>Fungi</taxon>
        <taxon>Dikarya</taxon>
        <taxon>Basidiomycota</taxon>
        <taxon>Agaricomycotina</taxon>
        <taxon>Agaricomycetes</taxon>
        <taxon>Agaricomycetidae</taxon>
        <taxon>Agaricales</taxon>
        <taxon>Agaricales incertae sedis</taxon>
        <taxon>Dendrothele</taxon>
    </lineage>
</organism>